<dbReference type="InterPro" id="IPR008271">
    <property type="entry name" value="Ser/Thr_kinase_AS"/>
</dbReference>
<accession>A0A0N4YPB1</accession>
<dbReference type="AlphaFoldDB" id="A0A0N4YPB1"/>
<keyword evidence="1" id="KW-0723">Serine/threonine-protein kinase</keyword>
<dbReference type="PANTHER" id="PTHR24355:SF30">
    <property type="entry name" value="SERINE_THREONINE-PROTEIN KINASE 32B ISOFORM X1"/>
    <property type="match status" value="1"/>
</dbReference>
<dbReference type="Gene3D" id="1.10.510.10">
    <property type="entry name" value="Transferase(Phosphotransferase) domain 1"/>
    <property type="match status" value="1"/>
</dbReference>
<dbReference type="EMBL" id="UYSL01023890">
    <property type="protein sequence ID" value="VDL82812.1"/>
    <property type="molecule type" value="Genomic_DNA"/>
</dbReference>
<dbReference type="STRING" id="27835.A0A0N4YPB1"/>
<evidence type="ECO:0000259" key="6">
    <source>
        <dbReference type="PROSITE" id="PS50011"/>
    </source>
</evidence>
<evidence type="ECO:0000313" key="7">
    <source>
        <dbReference type="EMBL" id="VDL82812.1"/>
    </source>
</evidence>
<keyword evidence="8" id="KW-1185">Reference proteome</keyword>
<dbReference type="GO" id="GO:0007186">
    <property type="term" value="P:G protein-coupled receptor signaling pathway"/>
    <property type="evidence" value="ECO:0007669"/>
    <property type="project" value="TreeGrafter"/>
</dbReference>
<organism evidence="9">
    <name type="scientific">Nippostrongylus brasiliensis</name>
    <name type="common">Rat hookworm</name>
    <dbReference type="NCBI Taxonomy" id="27835"/>
    <lineage>
        <taxon>Eukaryota</taxon>
        <taxon>Metazoa</taxon>
        <taxon>Ecdysozoa</taxon>
        <taxon>Nematoda</taxon>
        <taxon>Chromadorea</taxon>
        <taxon>Rhabditida</taxon>
        <taxon>Rhabditina</taxon>
        <taxon>Rhabditomorpha</taxon>
        <taxon>Strongyloidea</taxon>
        <taxon>Heligmosomidae</taxon>
        <taxon>Nippostrongylus</taxon>
    </lineage>
</organism>
<dbReference type="PANTHER" id="PTHR24355">
    <property type="entry name" value="G PROTEIN-COUPLED RECEPTOR KINASE/RIBOSOMAL PROTEIN S6 KINASE"/>
    <property type="match status" value="1"/>
</dbReference>
<evidence type="ECO:0000256" key="1">
    <source>
        <dbReference type="ARBA" id="ARBA00022527"/>
    </source>
</evidence>
<sequence>MVTDLLLGGDLRFHLNQQGKFAEDRSKLYMCEISLAIEYLHEKGIIHRDIKPENILLDEQGHAHLTDLNLATHLEANKLATSYSGTRPYMAPEVYACALGFIDGYDFKVDWWSLGVTFYEMMRGRTPFEFNPHFTAEQVLLLISESYVPFPAHWPTDLLSFLRLLLYPTPEGRIDSLATIKRHPYTARIDFSAVLAKRAAPVFVPCKEGLNCDPMYELEERIIVSTPIHRRRHNKRRYDETDALREVSQVDFTVSMIIF</sequence>
<dbReference type="PROSITE" id="PS00108">
    <property type="entry name" value="PROTEIN_KINASE_ST"/>
    <property type="match status" value="1"/>
</dbReference>
<dbReference type="Gene3D" id="3.30.200.20">
    <property type="entry name" value="Phosphorylase Kinase, domain 1"/>
    <property type="match status" value="1"/>
</dbReference>
<feature type="domain" description="Protein kinase" evidence="6">
    <location>
        <begin position="1"/>
        <end position="186"/>
    </location>
</feature>
<dbReference type="WBParaSite" id="NBR_0001908201-mRNA-1">
    <property type="protein sequence ID" value="NBR_0001908201-mRNA-1"/>
    <property type="gene ID" value="NBR_0001908201"/>
</dbReference>
<evidence type="ECO:0000256" key="5">
    <source>
        <dbReference type="ARBA" id="ARBA00022840"/>
    </source>
</evidence>
<proteinExistence type="predicted"/>
<dbReference type="PROSITE" id="PS50011">
    <property type="entry name" value="PROTEIN_KINASE_DOM"/>
    <property type="match status" value="1"/>
</dbReference>
<dbReference type="GO" id="GO:0004703">
    <property type="term" value="F:G protein-coupled receptor kinase activity"/>
    <property type="evidence" value="ECO:0007669"/>
    <property type="project" value="TreeGrafter"/>
</dbReference>
<dbReference type="Proteomes" id="UP000271162">
    <property type="component" value="Unassembled WGS sequence"/>
</dbReference>
<dbReference type="FunFam" id="1.10.510.10:FF:000169">
    <property type="entry name" value="Serine/threonine-protein kinase 32A"/>
    <property type="match status" value="1"/>
</dbReference>
<keyword evidence="2" id="KW-0808">Transferase</keyword>
<keyword evidence="5" id="KW-0067">ATP-binding</keyword>
<evidence type="ECO:0000256" key="4">
    <source>
        <dbReference type="ARBA" id="ARBA00022777"/>
    </source>
</evidence>
<dbReference type="SUPFAM" id="SSF56112">
    <property type="entry name" value="Protein kinase-like (PK-like)"/>
    <property type="match status" value="1"/>
</dbReference>
<reference evidence="7 8" key="2">
    <citation type="submission" date="2018-11" db="EMBL/GenBank/DDBJ databases">
        <authorList>
            <consortium name="Pathogen Informatics"/>
        </authorList>
    </citation>
    <scope>NUCLEOTIDE SEQUENCE [LARGE SCALE GENOMIC DNA]</scope>
</reference>
<dbReference type="SMART" id="SM00220">
    <property type="entry name" value="S_TKc"/>
    <property type="match status" value="1"/>
</dbReference>
<dbReference type="InterPro" id="IPR011009">
    <property type="entry name" value="Kinase-like_dom_sf"/>
</dbReference>
<evidence type="ECO:0000256" key="2">
    <source>
        <dbReference type="ARBA" id="ARBA00022679"/>
    </source>
</evidence>
<evidence type="ECO:0000313" key="9">
    <source>
        <dbReference type="WBParaSite" id="NBR_0001908201-mRNA-1"/>
    </source>
</evidence>
<dbReference type="Pfam" id="PF00069">
    <property type="entry name" value="Pkinase"/>
    <property type="match status" value="1"/>
</dbReference>
<name>A0A0N4YPB1_NIPBR</name>
<dbReference type="InterPro" id="IPR000719">
    <property type="entry name" value="Prot_kinase_dom"/>
</dbReference>
<dbReference type="GO" id="GO:0005524">
    <property type="term" value="F:ATP binding"/>
    <property type="evidence" value="ECO:0007669"/>
    <property type="project" value="UniProtKB-KW"/>
</dbReference>
<keyword evidence="4" id="KW-0418">Kinase</keyword>
<reference evidence="9" key="1">
    <citation type="submission" date="2017-02" db="UniProtKB">
        <authorList>
            <consortium name="WormBaseParasite"/>
        </authorList>
    </citation>
    <scope>IDENTIFICATION</scope>
</reference>
<evidence type="ECO:0000256" key="3">
    <source>
        <dbReference type="ARBA" id="ARBA00022741"/>
    </source>
</evidence>
<dbReference type="OMA" id="HPYTARI"/>
<gene>
    <name evidence="7" type="ORF">NBR_LOCUS19083</name>
</gene>
<protein>
    <submittedName>
        <fullName evidence="9">Protein kinase domain-containing protein</fullName>
    </submittedName>
</protein>
<dbReference type="GO" id="GO:0009966">
    <property type="term" value="P:regulation of signal transduction"/>
    <property type="evidence" value="ECO:0007669"/>
    <property type="project" value="TreeGrafter"/>
</dbReference>
<keyword evidence="3" id="KW-0547">Nucleotide-binding</keyword>
<dbReference type="GO" id="GO:0001664">
    <property type="term" value="F:G protein-coupled receptor binding"/>
    <property type="evidence" value="ECO:0007669"/>
    <property type="project" value="TreeGrafter"/>
</dbReference>
<evidence type="ECO:0000313" key="8">
    <source>
        <dbReference type="Proteomes" id="UP000271162"/>
    </source>
</evidence>